<feature type="transmembrane region" description="Helical" evidence="20">
    <location>
        <begin position="237"/>
        <end position="260"/>
    </location>
</feature>
<dbReference type="SUPFAM" id="SSF90112">
    <property type="entry name" value="Neurotransmitter-gated ion-channel transmembrane pore"/>
    <property type="match status" value="1"/>
</dbReference>
<keyword evidence="11" id="KW-0675">Receptor</keyword>
<keyword evidence="24" id="KW-1185">Reference proteome</keyword>
<keyword evidence="14" id="KW-0868">Chloride</keyword>
<accession>A0AAN8PNP7</accession>
<sequence length="390" mass="45662">MADIFCRGFILLLVGLCGLLGDDVSRFSRREMLNYLLDPSKYDPRIPPDYEQDHPTNVTLQIYLLSFDTVNEAGMEYSLTIYLRQKWVDHRLQFPDYNRSDWLELDTRRIQNVWVPDTFFRNEKRASFHNVTVPNRLIHIYKNGTINYSLKLSLTLGCQMNLVEYPLDYQECPMILQSYAYSTENVVFSWTDVKPISIQPEIQLPQFYIEGYKIEECQSLFEKNFACIRASFQLRRAIGYFVVQVYIPSIMIVILSWISFWIDVEAVPARISLGVLTVLTMTTQSSGAQSSLPKVSYVKAIDVWMAMCLFFVFAALLEFAYVNVVTRRRTKQLLLLKAKQDQDKEDIDFKRPFVRARKMDKVARVVFPSSFIILNIIYWAFYIHYPLDAS</sequence>
<evidence type="ECO:0000256" key="13">
    <source>
        <dbReference type="ARBA" id="ARBA00023180"/>
    </source>
</evidence>
<dbReference type="Pfam" id="PF02931">
    <property type="entry name" value="Neur_chan_LBD"/>
    <property type="match status" value="1"/>
</dbReference>
<dbReference type="GO" id="GO:0005230">
    <property type="term" value="F:extracellular ligand-gated monoatomic ion channel activity"/>
    <property type="evidence" value="ECO:0007669"/>
    <property type="project" value="InterPro"/>
</dbReference>
<comment type="caution">
    <text evidence="20">Lacks conserved residue(s) required for the propagation of feature annotation.</text>
</comment>
<dbReference type="InterPro" id="IPR036734">
    <property type="entry name" value="Neur_chan_lig-bd_sf"/>
</dbReference>
<keyword evidence="5 20" id="KW-0732">Signal</keyword>
<keyword evidence="8 20" id="KW-0406">Ion transport</keyword>
<evidence type="ECO:0000256" key="5">
    <source>
        <dbReference type="ARBA" id="ARBA00022729"/>
    </source>
</evidence>
<keyword evidence="6 20" id="KW-1133">Transmembrane helix</keyword>
<dbReference type="CDD" id="cd18991">
    <property type="entry name" value="LGIC_ECD_GlyR"/>
    <property type="match status" value="1"/>
</dbReference>
<evidence type="ECO:0000313" key="23">
    <source>
        <dbReference type="EMBL" id="KAK6172980.1"/>
    </source>
</evidence>
<evidence type="ECO:0000256" key="7">
    <source>
        <dbReference type="ARBA" id="ARBA00023018"/>
    </source>
</evidence>
<dbReference type="InterPro" id="IPR006028">
    <property type="entry name" value="GABAA/Glycine_rcpt"/>
</dbReference>
<reference evidence="23 24" key="1">
    <citation type="submission" date="2024-01" db="EMBL/GenBank/DDBJ databases">
        <title>The genome of the rayed Mediterranean limpet Patella caerulea (Linnaeus, 1758).</title>
        <authorList>
            <person name="Anh-Thu Weber A."/>
            <person name="Halstead-Nussloch G."/>
        </authorList>
    </citation>
    <scope>NUCLEOTIDE SEQUENCE [LARGE SCALE GENOMIC DNA]</scope>
    <source>
        <strain evidence="23">AATW-2023a</strain>
        <tissue evidence="23">Whole specimen</tissue>
    </source>
</reference>
<dbReference type="EMBL" id="JAZGQO010000011">
    <property type="protein sequence ID" value="KAK6172980.1"/>
    <property type="molecule type" value="Genomic_DNA"/>
</dbReference>
<dbReference type="FunFam" id="1.20.58.390:FF:000067">
    <property type="entry name" value="Glycine receptor subunit alpha-2"/>
    <property type="match status" value="1"/>
</dbReference>
<evidence type="ECO:0000256" key="2">
    <source>
        <dbReference type="ARBA" id="ARBA00022448"/>
    </source>
</evidence>
<proteinExistence type="inferred from homology"/>
<dbReference type="GO" id="GO:0045211">
    <property type="term" value="C:postsynaptic membrane"/>
    <property type="evidence" value="ECO:0007669"/>
    <property type="project" value="UniProtKB-SubCell"/>
</dbReference>
<evidence type="ECO:0000256" key="16">
    <source>
        <dbReference type="ARBA" id="ARBA00023286"/>
    </source>
</evidence>
<evidence type="ECO:0000256" key="18">
    <source>
        <dbReference type="ARBA" id="ARBA00034104"/>
    </source>
</evidence>
<dbReference type="GO" id="GO:0004888">
    <property type="term" value="F:transmembrane signaling receptor activity"/>
    <property type="evidence" value="ECO:0007669"/>
    <property type="project" value="InterPro"/>
</dbReference>
<dbReference type="SUPFAM" id="SSF63712">
    <property type="entry name" value="Nicotinic receptor ligand binding domain-like"/>
    <property type="match status" value="1"/>
</dbReference>
<keyword evidence="4 20" id="KW-0812">Transmembrane</keyword>
<keyword evidence="15" id="KW-0628">Postsynaptic cell membrane</keyword>
<keyword evidence="17 20" id="KW-0407">Ion channel</keyword>
<dbReference type="InterPro" id="IPR006202">
    <property type="entry name" value="Neur_chan_lig-bd"/>
</dbReference>
<dbReference type="PRINTS" id="PR00253">
    <property type="entry name" value="GABAARECEPTR"/>
</dbReference>
<keyword evidence="13" id="KW-0325">Glycoprotein</keyword>
<dbReference type="GO" id="GO:0005254">
    <property type="term" value="F:chloride channel activity"/>
    <property type="evidence" value="ECO:0007669"/>
    <property type="project" value="UniProtKB-KW"/>
</dbReference>
<feature type="transmembrane region" description="Helical" evidence="20">
    <location>
        <begin position="365"/>
        <end position="385"/>
    </location>
</feature>
<dbReference type="GO" id="GO:0034707">
    <property type="term" value="C:chloride channel complex"/>
    <property type="evidence" value="ECO:0007669"/>
    <property type="project" value="UniProtKB-KW"/>
</dbReference>
<keyword evidence="2 20" id="KW-0813">Transport</keyword>
<dbReference type="NCBIfam" id="TIGR00860">
    <property type="entry name" value="LIC"/>
    <property type="match status" value="1"/>
</dbReference>
<evidence type="ECO:0000256" key="19">
    <source>
        <dbReference type="ARBA" id="ARBA00071250"/>
    </source>
</evidence>
<evidence type="ECO:0000256" key="17">
    <source>
        <dbReference type="ARBA" id="ARBA00023303"/>
    </source>
</evidence>
<feature type="signal peptide" evidence="20">
    <location>
        <begin position="1"/>
        <end position="21"/>
    </location>
</feature>
<evidence type="ECO:0000256" key="15">
    <source>
        <dbReference type="ARBA" id="ARBA00023257"/>
    </source>
</evidence>
<evidence type="ECO:0000256" key="6">
    <source>
        <dbReference type="ARBA" id="ARBA00022989"/>
    </source>
</evidence>
<feature type="chain" id="PRO_5042671252" description="Gamma-aminobutyric acid receptor subunit beta" evidence="20">
    <location>
        <begin position="22"/>
        <end position="390"/>
    </location>
</feature>
<feature type="domain" description="Neurotransmitter-gated ion-channel transmembrane" evidence="22">
    <location>
        <begin position="245"/>
        <end position="331"/>
    </location>
</feature>
<dbReference type="PROSITE" id="PS00236">
    <property type="entry name" value="NEUROTR_ION_CHANNEL"/>
    <property type="match status" value="1"/>
</dbReference>
<comment type="subcellular location">
    <subcellularLocation>
        <location evidence="18">Postsynaptic cell membrane</location>
        <topology evidence="18">Multi-pass membrane protein</topology>
    </subcellularLocation>
</comment>
<keyword evidence="7" id="KW-0770">Synapse</keyword>
<protein>
    <recommendedName>
        <fullName evidence="19">Gamma-aminobutyric acid receptor subunit beta</fullName>
    </recommendedName>
</protein>
<dbReference type="Gene3D" id="1.20.58.390">
    <property type="entry name" value="Neurotransmitter-gated ion-channel transmembrane domain"/>
    <property type="match status" value="1"/>
</dbReference>
<dbReference type="InterPro" id="IPR006029">
    <property type="entry name" value="Neurotrans-gated_channel_TM"/>
</dbReference>
<evidence type="ECO:0000256" key="8">
    <source>
        <dbReference type="ARBA" id="ARBA00023065"/>
    </source>
</evidence>
<dbReference type="InterPro" id="IPR036719">
    <property type="entry name" value="Neuro-gated_channel_TM_sf"/>
</dbReference>
<evidence type="ECO:0000256" key="20">
    <source>
        <dbReference type="RuleBase" id="RU000687"/>
    </source>
</evidence>
<evidence type="ECO:0000256" key="11">
    <source>
        <dbReference type="ARBA" id="ARBA00023170"/>
    </source>
</evidence>
<dbReference type="FunFam" id="2.70.170.10:FF:000021">
    <property type="entry name" value="Gamma-aminobutyric acid receptor isoform 3b"/>
    <property type="match status" value="1"/>
</dbReference>
<dbReference type="CDD" id="cd19049">
    <property type="entry name" value="LGIC_TM_anion"/>
    <property type="match status" value="1"/>
</dbReference>
<evidence type="ECO:0000256" key="12">
    <source>
        <dbReference type="ARBA" id="ARBA00023173"/>
    </source>
</evidence>
<feature type="transmembrane region" description="Helical" evidence="20">
    <location>
        <begin position="303"/>
        <end position="324"/>
    </location>
</feature>
<comment type="caution">
    <text evidence="23">The sequence shown here is derived from an EMBL/GenBank/DDBJ whole genome shotgun (WGS) entry which is preliminary data.</text>
</comment>
<keyword evidence="10" id="KW-1015">Disulfide bond</keyword>
<evidence type="ECO:0000256" key="3">
    <source>
        <dbReference type="ARBA" id="ARBA00022475"/>
    </source>
</evidence>
<dbReference type="PRINTS" id="PR00252">
    <property type="entry name" value="NRIONCHANNEL"/>
</dbReference>
<evidence type="ECO:0000259" key="22">
    <source>
        <dbReference type="Pfam" id="PF02932"/>
    </source>
</evidence>
<organism evidence="23 24">
    <name type="scientific">Patella caerulea</name>
    <name type="common">Rayed Mediterranean limpet</name>
    <dbReference type="NCBI Taxonomy" id="87958"/>
    <lineage>
        <taxon>Eukaryota</taxon>
        <taxon>Metazoa</taxon>
        <taxon>Spiralia</taxon>
        <taxon>Lophotrochozoa</taxon>
        <taxon>Mollusca</taxon>
        <taxon>Gastropoda</taxon>
        <taxon>Patellogastropoda</taxon>
        <taxon>Patelloidea</taxon>
        <taxon>Patellidae</taxon>
        <taxon>Patella</taxon>
    </lineage>
</organism>
<keyword evidence="16" id="KW-1071">Ligand-gated ion channel</keyword>
<keyword evidence="12" id="KW-0869">Chloride channel</keyword>
<keyword evidence="9 20" id="KW-0472">Membrane</keyword>
<dbReference type="InterPro" id="IPR006201">
    <property type="entry name" value="Neur_channel"/>
</dbReference>
<evidence type="ECO:0000256" key="14">
    <source>
        <dbReference type="ARBA" id="ARBA00023214"/>
    </source>
</evidence>
<evidence type="ECO:0000259" key="21">
    <source>
        <dbReference type="Pfam" id="PF02931"/>
    </source>
</evidence>
<dbReference type="PANTHER" id="PTHR18945">
    <property type="entry name" value="NEUROTRANSMITTER GATED ION CHANNEL"/>
    <property type="match status" value="1"/>
</dbReference>
<dbReference type="Proteomes" id="UP001347796">
    <property type="component" value="Unassembled WGS sequence"/>
</dbReference>
<dbReference type="Pfam" id="PF02932">
    <property type="entry name" value="Neur_chan_memb"/>
    <property type="match status" value="1"/>
</dbReference>
<evidence type="ECO:0000256" key="9">
    <source>
        <dbReference type="ARBA" id="ARBA00023136"/>
    </source>
</evidence>
<gene>
    <name evidence="23" type="ORF">SNE40_016524</name>
</gene>
<dbReference type="InterPro" id="IPR038050">
    <property type="entry name" value="Neuro_actylchol_rec"/>
</dbReference>
<evidence type="ECO:0000256" key="10">
    <source>
        <dbReference type="ARBA" id="ARBA00023157"/>
    </source>
</evidence>
<evidence type="ECO:0000256" key="4">
    <source>
        <dbReference type="ARBA" id="ARBA00022692"/>
    </source>
</evidence>
<comment type="similarity">
    <text evidence="1">Belongs to the ligand-gated ion channel (TC 1.A.9) family. Gamma-aminobutyric acid receptor (TC 1.A.9.5) subfamily.</text>
</comment>
<name>A0AAN8PNP7_PATCE</name>
<dbReference type="InterPro" id="IPR018000">
    <property type="entry name" value="Neurotransmitter_ion_chnl_CS"/>
</dbReference>
<dbReference type="Gene3D" id="2.70.170.10">
    <property type="entry name" value="Neurotransmitter-gated ion-channel ligand-binding domain"/>
    <property type="match status" value="1"/>
</dbReference>
<keyword evidence="3" id="KW-1003">Cell membrane</keyword>
<evidence type="ECO:0000313" key="24">
    <source>
        <dbReference type="Proteomes" id="UP001347796"/>
    </source>
</evidence>
<evidence type="ECO:0000256" key="1">
    <source>
        <dbReference type="ARBA" id="ARBA00010180"/>
    </source>
</evidence>
<feature type="domain" description="Neurotransmitter-gated ion-channel ligand-binding" evidence="21">
    <location>
        <begin position="31"/>
        <end position="236"/>
    </location>
</feature>
<dbReference type="AlphaFoldDB" id="A0AAN8PNP7"/>